<keyword evidence="1" id="KW-1133">Transmembrane helix</keyword>
<proteinExistence type="predicted"/>
<dbReference type="Proteomes" id="UP000409037">
    <property type="component" value="Unassembled WGS sequence"/>
</dbReference>
<keyword evidence="1" id="KW-0472">Membrane</keyword>
<evidence type="ECO:0000313" key="3">
    <source>
        <dbReference type="Proteomes" id="UP000409037"/>
    </source>
</evidence>
<dbReference type="RefSeq" id="WP_191635328.1">
    <property type="nucleotide sequence ID" value="NZ_CABVHU010000001.1"/>
</dbReference>
<gene>
    <name evidence="2" type="ORF">PS833_00725</name>
</gene>
<dbReference type="AlphaFoldDB" id="A0A5E7ABI0"/>
<evidence type="ECO:0000256" key="1">
    <source>
        <dbReference type="SAM" id="Phobius"/>
    </source>
</evidence>
<keyword evidence="1" id="KW-0812">Transmembrane</keyword>
<accession>A0A5E7ABI0</accession>
<feature type="transmembrane region" description="Helical" evidence="1">
    <location>
        <begin position="26"/>
        <end position="50"/>
    </location>
</feature>
<sequence>MDFLSALNDLVDALWMGSNASNRKRVFSPGFIALCVAIATIELVVLNGLYG</sequence>
<organism evidence="2 3">
    <name type="scientific">Pseudomonas fluorescens</name>
    <dbReference type="NCBI Taxonomy" id="294"/>
    <lineage>
        <taxon>Bacteria</taxon>
        <taxon>Pseudomonadati</taxon>
        <taxon>Pseudomonadota</taxon>
        <taxon>Gammaproteobacteria</taxon>
        <taxon>Pseudomonadales</taxon>
        <taxon>Pseudomonadaceae</taxon>
        <taxon>Pseudomonas</taxon>
    </lineage>
</organism>
<dbReference type="EMBL" id="CABVHU010000001">
    <property type="protein sequence ID" value="VVN75809.1"/>
    <property type="molecule type" value="Genomic_DNA"/>
</dbReference>
<protein>
    <submittedName>
        <fullName evidence="2">Uncharacterized protein</fullName>
    </submittedName>
</protein>
<reference evidence="2 3" key="1">
    <citation type="submission" date="2019-09" db="EMBL/GenBank/DDBJ databases">
        <authorList>
            <person name="Chandra G."/>
            <person name="Truman W A."/>
        </authorList>
    </citation>
    <scope>NUCLEOTIDE SEQUENCE [LARGE SCALE GENOMIC DNA]</scope>
    <source>
        <strain evidence="2">PS833</strain>
    </source>
</reference>
<evidence type="ECO:0000313" key="2">
    <source>
        <dbReference type="EMBL" id="VVN75809.1"/>
    </source>
</evidence>
<name>A0A5E7ABI0_PSEFL</name>